<feature type="compositionally biased region" description="Polar residues" evidence="1">
    <location>
        <begin position="271"/>
        <end position="287"/>
    </location>
</feature>
<evidence type="ECO:0000313" key="4">
    <source>
        <dbReference type="EMBL" id="KAG5283202.1"/>
    </source>
</evidence>
<sequence>MLCLKVLAINLLLILINPSSTAPDISNTNVYGAKGKSIELKVEKQPEGVKIVSIIWKHGKNKAAEWFEEDQEPPIKFGIFNTSSTSLVQDKWFLIISDLQSMFDGVYSAEVNNKDPTQSVTLTVIEAVSKPEVTKECIPESTNCTLTCKGTVSWKTNSVFVPRTIETYESTTGAKIASAVVVIFILLLVLAVAFLCKRNIVRPCWGQHRGYRINYEPANKDAQSGGDQSVVNMDEAGSSKGLTTNGQEPKEQNVEDESARKLHDGARPTEGPTTNGPAQSGGDQSVVNMDEAGSSKGLTTNRQEPKEQNVEDESARKLHDGARPTEGPTTNGPEPTAQSGGDQSVVNMDEAGSSEDLTTNGQAKSEGEQQDKTAEHEPSEDQPTS</sequence>
<feature type="compositionally biased region" description="Basic and acidic residues" evidence="1">
    <location>
        <begin position="365"/>
        <end position="379"/>
    </location>
</feature>
<dbReference type="Gene3D" id="2.60.40.10">
    <property type="entry name" value="Immunoglobulins"/>
    <property type="match status" value="1"/>
</dbReference>
<evidence type="ECO:0000313" key="5">
    <source>
        <dbReference type="Proteomes" id="UP000823561"/>
    </source>
</evidence>
<organism evidence="4 5">
    <name type="scientific">Alosa alosa</name>
    <name type="common">allis shad</name>
    <dbReference type="NCBI Taxonomy" id="278164"/>
    <lineage>
        <taxon>Eukaryota</taxon>
        <taxon>Metazoa</taxon>
        <taxon>Chordata</taxon>
        <taxon>Craniata</taxon>
        <taxon>Vertebrata</taxon>
        <taxon>Euteleostomi</taxon>
        <taxon>Actinopterygii</taxon>
        <taxon>Neopterygii</taxon>
        <taxon>Teleostei</taxon>
        <taxon>Clupei</taxon>
        <taxon>Clupeiformes</taxon>
        <taxon>Clupeoidei</taxon>
        <taxon>Clupeidae</taxon>
        <taxon>Alosa</taxon>
    </lineage>
</organism>
<dbReference type="InterPro" id="IPR013783">
    <property type="entry name" value="Ig-like_fold"/>
</dbReference>
<name>A0AAV6HAM0_9TELE</name>
<keyword evidence="2" id="KW-0472">Membrane</keyword>
<feature type="transmembrane region" description="Helical" evidence="2">
    <location>
        <begin position="176"/>
        <end position="196"/>
    </location>
</feature>
<dbReference type="InterPro" id="IPR036179">
    <property type="entry name" value="Ig-like_dom_sf"/>
</dbReference>
<evidence type="ECO:0000256" key="1">
    <source>
        <dbReference type="SAM" id="MobiDB-lite"/>
    </source>
</evidence>
<dbReference type="AlphaFoldDB" id="A0AAV6HAM0"/>
<feature type="region of interest" description="Disordered" evidence="1">
    <location>
        <begin position="217"/>
        <end position="385"/>
    </location>
</feature>
<dbReference type="EMBL" id="JADWDJ010000003">
    <property type="protein sequence ID" value="KAG5283202.1"/>
    <property type="molecule type" value="Genomic_DNA"/>
</dbReference>
<evidence type="ECO:0000256" key="3">
    <source>
        <dbReference type="SAM" id="SignalP"/>
    </source>
</evidence>
<feature type="chain" id="PRO_5043473350" evidence="3">
    <location>
        <begin position="22"/>
        <end position="385"/>
    </location>
</feature>
<feature type="compositionally biased region" description="Low complexity" evidence="1">
    <location>
        <begin position="324"/>
        <end position="336"/>
    </location>
</feature>
<reference evidence="4" key="1">
    <citation type="submission" date="2020-10" db="EMBL/GenBank/DDBJ databases">
        <title>Chromosome-scale genome assembly of the Allis shad, Alosa alosa.</title>
        <authorList>
            <person name="Margot Z."/>
            <person name="Christophe K."/>
            <person name="Cabau C."/>
            <person name="Louis A."/>
            <person name="Berthelot C."/>
            <person name="Parey E."/>
            <person name="Roest Crollius H."/>
            <person name="Montfort J."/>
            <person name="Robinson-Rechavi M."/>
            <person name="Bucao C."/>
            <person name="Bouchez O."/>
            <person name="Gislard M."/>
            <person name="Lluch J."/>
            <person name="Milhes M."/>
            <person name="Lampietro C."/>
            <person name="Lopez Roques C."/>
            <person name="Donnadieu C."/>
            <person name="Braasch I."/>
            <person name="Desvignes T."/>
            <person name="Postlethwait J."/>
            <person name="Bobe J."/>
            <person name="Guiguen Y."/>
        </authorList>
    </citation>
    <scope>NUCLEOTIDE SEQUENCE</scope>
    <source>
        <strain evidence="4">M-15738</strain>
        <tissue evidence="4">Blood</tissue>
    </source>
</reference>
<keyword evidence="5" id="KW-1185">Reference proteome</keyword>
<gene>
    <name evidence="4" type="ORF">AALO_G00039460</name>
</gene>
<comment type="caution">
    <text evidence="4">The sequence shown here is derived from an EMBL/GenBank/DDBJ whole genome shotgun (WGS) entry which is preliminary data.</text>
</comment>
<evidence type="ECO:0000256" key="2">
    <source>
        <dbReference type="SAM" id="Phobius"/>
    </source>
</evidence>
<feature type="compositionally biased region" description="Polar residues" evidence="1">
    <location>
        <begin position="337"/>
        <end position="346"/>
    </location>
</feature>
<protein>
    <submittedName>
        <fullName evidence="4">Uncharacterized protein</fullName>
    </submittedName>
</protein>
<keyword evidence="2" id="KW-0812">Transmembrane</keyword>
<feature type="compositionally biased region" description="Basic and acidic residues" evidence="1">
    <location>
        <begin position="303"/>
        <end position="323"/>
    </location>
</feature>
<feature type="compositionally biased region" description="Polar residues" evidence="1">
    <location>
        <begin position="221"/>
        <end position="231"/>
    </location>
</feature>
<keyword evidence="3" id="KW-0732">Signal</keyword>
<keyword evidence="2" id="KW-1133">Transmembrane helix</keyword>
<proteinExistence type="predicted"/>
<feature type="signal peptide" evidence="3">
    <location>
        <begin position="1"/>
        <end position="21"/>
    </location>
</feature>
<feature type="compositionally biased region" description="Basic and acidic residues" evidence="1">
    <location>
        <begin position="248"/>
        <end position="267"/>
    </location>
</feature>
<accession>A0AAV6HAM0</accession>
<dbReference type="SUPFAM" id="SSF48726">
    <property type="entry name" value="Immunoglobulin"/>
    <property type="match status" value="1"/>
</dbReference>
<dbReference type="Proteomes" id="UP000823561">
    <property type="component" value="Chromosome 3"/>
</dbReference>